<dbReference type="Gene3D" id="1.10.3290.10">
    <property type="entry name" value="Fido-like domain"/>
    <property type="match status" value="1"/>
</dbReference>
<feature type="binding site" evidence="2">
    <location>
        <position position="238"/>
    </location>
    <ligand>
        <name>ATP</name>
        <dbReference type="ChEBI" id="CHEBI:30616"/>
    </ligand>
</feature>
<keyword evidence="1" id="KW-0808">Transferase</keyword>
<feature type="binding site" evidence="2">
    <location>
        <position position="62"/>
    </location>
    <ligand>
        <name>ATP</name>
        <dbReference type="ChEBI" id="CHEBI:30616"/>
    </ligand>
</feature>
<dbReference type="InterPro" id="IPR026287">
    <property type="entry name" value="SoFic-like"/>
</dbReference>
<feature type="active site" evidence="3">
    <location>
        <position position="196"/>
    </location>
</feature>
<dbReference type="GO" id="GO:0000287">
    <property type="term" value="F:magnesium ion binding"/>
    <property type="evidence" value="ECO:0007669"/>
    <property type="project" value="UniProtKB-UniRule"/>
</dbReference>
<evidence type="ECO:0000256" key="4">
    <source>
        <dbReference type="PIRSR" id="PIRSR640198-2"/>
    </source>
</evidence>
<keyword evidence="1 2" id="KW-0547">Nucleotide-binding</keyword>
<dbReference type="EC" id="2.7.7.108" evidence="1"/>
<dbReference type="PANTHER" id="PTHR13504">
    <property type="entry name" value="FIDO DOMAIN-CONTAINING PROTEIN DDB_G0283145"/>
    <property type="match status" value="1"/>
</dbReference>
<keyword evidence="7" id="KW-1185">Reference proteome</keyword>
<dbReference type="InterPro" id="IPR003812">
    <property type="entry name" value="Fido"/>
</dbReference>
<dbReference type="Pfam" id="PF02661">
    <property type="entry name" value="Fic"/>
    <property type="match status" value="1"/>
</dbReference>
<accession>A0A8S0X8V5</accession>
<dbReference type="Pfam" id="PF13784">
    <property type="entry name" value="Fic_N"/>
    <property type="match status" value="1"/>
</dbReference>
<evidence type="ECO:0000256" key="1">
    <source>
        <dbReference type="PIRNR" id="PIRNR038925"/>
    </source>
</evidence>
<evidence type="ECO:0000256" key="3">
    <source>
        <dbReference type="PIRSR" id="PIRSR640198-1"/>
    </source>
</evidence>
<evidence type="ECO:0000259" key="5">
    <source>
        <dbReference type="PROSITE" id="PS51459"/>
    </source>
</evidence>
<gene>
    <name evidence="6" type="ORF">METHB2_440020</name>
</gene>
<dbReference type="EMBL" id="CADCXN010000074">
    <property type="protein sequence ID" value="CAA9891574.1"/>
    <property type="molecule type" value="Genomic_DNA"/>
</dbReference>
<dbReference type="RefSeq" id="WP_174626426.1">
    <property type="nucleotide sequence ID" value="NZ_CADCXN010000074.1"/>
</dbReference>
<reference evidence="6 7" key="1">
    <citation type="submission" date="2020-02" db="EMBL/GenBank/DDBJ databases">
        <authorList>
            <person name="Hogendoorn C."/>
        </authorList>
    </citation>
    <scope>NUCLEOTIDE SEQUENCE [LARGE SCALE GENOMIC DNA]</scope>
    <source>
        <strain evidence="6">METHB21</strain>
    </source>
</reference>
<comment type="caution">
    <text evidence="6">The sequence shown here is derived from an EMBL/GenBank/DDBJ whole genome shotgun (WGS) entry which is preliminary data.</text>
</comment>
<dbReference type="GO" id="GO:0042803">
    <property type="term" value="F:protein homodimerization activity"/>
    <property type="evidence" value="ECO:0007669"/>
    <property type="project" value="UniProtKB-UniRule"/>
</dbReference>
<dbReference type="AlphaFoldDB" id="A0A8S0X8V5"/>
<dbReference type="InterPro" id="IPR025758">
    <property type="entry name" value="Fic/DOC_N"/>
</dbReference>
<dbReference type="InterPro" id="IPR036597">
    <property type="entry name" value="Fido-like_dom_sf"/>
</dbReference>
<keyword evidence="1 6" id="KW-0548">Nucleotidyltransferase</keyword>
<feature type="domain" description="Fido" evidence="5">
    <location>
        <begin position="110"/>
        <end position="260"/>
    </location>
</feature>
<dbReference type="SUPFAM" id="SSF140931">
    <property type="entry name" value="Fic-like"/>
    <property type="match status" value="1"/>
</dbReference>
<feature type="binding site" evidence="4">
    <location>
        <begin position="200"/>
        <end position="207"/>
    </location>
    <ligand>
        <name>ATP</name>
        <dbReference type="ChEBI" id="CHEBI:30616"/>
    </ligand>
</feature>
<dbReference type="Proteomes" id="UP000494216">
    <property type="component" value="Unassembled WGS sequence"/>
</dbReference>
<dbReference type="GO" id="GO:0005524">
    <property type="term" value="F:ATP binding"/>
    <property type="evidence" value="ECO:0007669"/>
    <property type="project" value="UniProtKB-UniRule"/>
</dbReference>
<organism evidence="6 7">
    <name type="scientific">Candidatus Methylobacter favarea</name>
    <dbReference type="NCBI Taxonomy" id="2707345"/>
    <lineage>
        <taxon>Bacteria</taxon>
        <taxon>Pseudomonadati</taxon>
        <taxon>Pseudomonadota</taxon>
        <taxon>Gammaproteobacteria</taxon>
        <taxon>Methylococcales</taxon>
        <taxon>Methylococcaceae</taxon>
        <taxon>Methylobacter</taxon>
    </lineage>
</organism>
<comment type="catalytic activity">
    <reaction evidence="1">
        <text>L-threonyl-[protein] + ATP = 3-O-(5'-adenylyl)-L-threonyl-[protein] + diphosphate</text>
        <dbReference type="Rhea" id="RHEA:54292"/>
        <dbReference type="Rhea" id="RHEA-COMP:11060"/>
        <dbReference type="Rhea" id="RHEA-COMP:13847"/>
        <dbReference type="ChEBI" id="CHEBI:30013"/>
        <dbReference type="ChEBI" id="CHEBI:30616"/>
        <dbReference type="ChEBI" id="CHEBI:33019"/>
        <dbReference type="ChEBI" id="CHEBI:138113"/>
        <dbReference type="EC" id="2.7.7.108"/>
    </reaction>
</comment>
<comment type="catalytic activity">
    <reaction evidence="1">
        <text>L-tyrosyl-[protein] + ATP = O-(5'-adenylyl)-L-tyrosyl-[protein] + diphosphate</text>
        <dbReference type="Rhea" id="RHEA:54288"/>
        <dbReference type="Rhea" id="RHEA-COMP:10136"/>
        <dbReference type="Rhea" id="RHEA-COMP:13846"/>
        <dbReference type="ChEBI" id="CHEBI:30616"/>
        <dbReference type="ChEBI" id="CHEBI:33019"/>
        <dbReference type="ChEBI" id="CHEBI:46858"/>
        <dbReference type="ChEBI" id="CHEBI:83624"/>
        <dbReference type="EC" id="2.7.7.108"/>
    </reaction>
</comment>
<comment type="subunit">
    <text evidence="1">Homodimer.</text>
</comment>
<dbReference type="PANTHER" id="PTHR13504:SF38">
    <property type="entry name" value="FIDO DOMAIN-CONTAINING PROTEIN"/>
    <property type="match status" value="1"/>
</dbReference>
<proteinExistence type="predicted"/>
<keyword evidence="1 2" id="KW-0067">ATP-binding</keyword>
<dbReference type="PROSITE" id="PS51459">
    <property type="entry name" value="FIDO"/>
    <property type="match status" value="1"/>
</dbReference>
<name>A0A8S0X8V5_9GAMM</name>
<evidence type="ECO:0000256" key="2">
    <source>
        <dbReference type="PIRSR" id="PIRSR038925-1"/>
    </source>
</evidence>
<dbReference type="InterPro" id="IPR040198">
    <property type="entry name" value="Fido_containing"/>
</dbReference>
<feature type="binding site" evidence="4">
    <location>
        <begin position="238"/>
        <end position="239"/>
    </location>
    <ligand>
        <name>ATP</name>
        <dbReference type="ChEBI" id="CHEBI:30616"/>
    </ligand>
</feature>
<dbReference type="GO" id="GO:0070733">
    <property type="term" value="F:AMPylase activity"/>
    <property type="evidence" value="ECO:0007669"/>
    <property type="project" value="UniProtKB-UniRule"/>
</dbReference>
<feature type="binding site" evidence="2">
    <location>
        <begin position="201"/>
        <end position="207"/>
    </location>
    <ligand>
        <name>ATP</name>
        <dbReference type="ChEBI" id="CHEBI:30616"/>
    </ligand>
</feature>
<dbReference type="PIRSF" id="PIRSF038925">
    <property type="entry name" value="AMP-prot_trans"/>
    <property type="match status" value="1"/>
</dbReference>
<evidence type="ECO:0000313" key="6">
    <source>
        <dbReference type="EMBL" id="CAA9891574.1"/>
    </source>
</evidence>
<comment type="function">
    <text evidence="1">Adenylyltransferase that mediates the addition of adenosine 5'-monophosphate (AMP) to specific residues of target proteins.</text>
</comment>
<protein>
    <recommendedName>
        <fullName evidence="1">Protein adenylyltransferase</fullName>
        <ecNumber evidence="1">2.7.7.108</ecNumber>
    </recommendedName>
    <alternativeName>
        <fullName evidence="1">AMPylator</fullName>
    </alternativeName>
</protein>
<feature type="binding site" evidence="2">
    <location>
        <position position="196"/>
    </location>
    <ligand>
        <name>ATP</name>
        <dbReference type="ChEBI" id="CHEBI:30616"/>
    </ligand>
</feature>
<sequence length="367" mass="41621">MKPYIAHELPLQNLDYRRLLELVGEANAALAKYDGLLQGIVNPAVLLSPITTQEAVLSSKIEGTQATLDEVLEHDAGIQMDVFKTQDILEIVNYRRALMLASDYLRDRPISLSLIRQMHKLLLDSVRGKDKEPGEFRRDQNWIGAKGCTIDQATFVPVSPLQLQSALDDWAQYIQDNDIDALLQLAVVHAQFELIHPFKDGNGRIGRLLIPLFLYQKKKLASPMFYLSAYLEENRDAYYEGLARISQADDWDGWIAFFLKAISVQATENAKKVHEILALYEAMKQRIVSITHSQYSIQILDALFDRPIFQTTELVKRTDIPKQTLLPLIRQIRESGHLKVIQEASGSRPATLAFSELLNIAEGRKIL</sequence>
<evidence type="ECO:0000313" key="7">
    <source>
        <dbReference type="Proteomes" id="UP000494216"/>
    </source>
</evidence>